<evidence type="ECO:0000313" key="2">
    <source>
        <dbReference type="Proteomes" id="UP000092445"/>
    </source>
</evidence>
<reference evidence="2" key="1">
    <citation type="submission" date="2014-03" db="EMBL/GenBank/DDBJ databases">
        <authorList>
            <person name="Aksoy S."/>
            <person name="Warren W."/>
            <person name="Wilson R.K."/>
        </authorList>
    </citation>
    <scope>NUCLEOTIDE SEQUENCE [LARGE SCALE GENOMIC DNA]</scope>
    <source>
        <strain evidence="2">IAEA</strain>
    </source>
</reference>
<dbReference type="AlphaFoldDB" id="A0A1B0AFF5"/>
<name>A0A1B0AFF5_GLOPL</name>
<reference evidence="1" key="2">
    <citation type="submission" date="2020-05" db="UniProtKB">
        <authorList>
            <consortium name="EnsemblMetazoa"/>
        </authorList>
    </citation>
    <scope>IDENTIFICATION</scope>
    <source>
        <strain evidence="1">IAEA</strain>
    </source>
</reference>
<dbReference type="VEuPathDB" id="VectorBase:GPAI043986"/>
<protein>
    <submittedName>
        <fullName evidence="1">Uncharacterized protein</fullName>
    </submittedName>
</protein>
<evidence type="ECO:0000313" key="1">
    <source>
        <dbReference type="EnsemblMetazoa" id="GPAI043986-PA"/>
    </source>
</evidence>
<accession>A0A1B0AFF5</accession>
<dbReference type="Proteomes" id="UP000092445">
    <property type="component" value="Unassembled WGS sequence"/>
</dbReference>
<organism evidence="1 2">
    <name type="scientific">Glossina pallidipes</name>
    <name type="common">Tsetse fly</name>
    <dbReference type="NCBI Taxonomy" id="7398"/>
    <lineage>
        <taxon>Eukaryota</taxon>
        <taxon>Metazoa</taxon>
        <taxon>Ecdysozoa</taxon>
        <taxon>Arthropoda</taxon>
        <taxon>Hexapoda</taxon>
        <taxon>Insecta</taxon>
        <taxon>Pterygota</taxon>
        <taxon>Neoptera</taxon>
        <taxon>Endopterygota</taxon>
        <taxon>Diptera</taxon>
        <taxon>Brachycera</taxon>
        <taxon>Muscomorpha</taxon>
        <taxon>Hippoboscoidea</taxon>
        <taxon>Glossinidae</taxon>
        <taxon>Glossina</taxon>
    </lineage>
</organism>
<dbReference type="EnsemblMetazoa" id="GPAI043986-RA">
    <property type="protein sequence ID" value="GPAI043986-PA"/>
    <property type="gene ID" value="GPAI043986"/>
</dbReference>
<sequence>MLHKICFKLNGWKLNLQNGNCMIYTEGVSKVDVLSMLESRFGTSFAAFTIEKIVILYSVIMNKVLRLIRDRIASLTELPFNDLIIYPNIYAKYQLYSLHYANATIQAMDNRRKDGRKVYSGK</sequence>
<keyword evidence="2" id="KW-1185">Reference proteome</keyword>
<proteinExistence type="predicted"/>